<dbReference type="Proteomes" id="UP001519535">
    <property type="component" value="Unassembled WGS sequence"/>
</dbReference>
<protein>
    <recommendedName>
        <fullName evidence="4">DUF2306 domain-containing protein</fullName>
    </recommendedName>
</protein>
<feature type="transmembrane region" description="Helical" evidence="1">
    <location>
        <begin position="142"/>
        <end position="166"/>
    </location>
</feature>
<feature type="transmembrane region" description="Helical" evidence="1">
    <location>
        <begin position="110"/>
        <end position="130"/>
    </location>
</feature>
<evidence type="ECO:0008006" key="4">
    <source>
        <dbReference type="Google" id="ProtNLM"/>
    </source>
</evidence>
<organism evidence="2 3">
    <name type="scientific">Mycolicibacter acidiphilus</name>
    <dbReference type="NCBI Taxonomy" id="2835306"/>
    <lineage>
        <taxon>Bacteria</taxon>
        <taxon>Bacillati</taxon>
        <taxon>Actinomycetota</taxon>
        <taxon>Actinomycetes</taxon>
        <taxon>Mycobacteriales</taxon>
        <taxon>Mycobacteriaceae</taxon>
        <taxon>Mycolicibacter</taxon>
    </lineage>
</organism>
<keyword evidence="1" id="KW-0472">Membrane</keyword>
<accession>A0ABS5RGT1</accession>
<gene>
    <name evidence="2" type="ORF">KIH27_07875</name>
</gene>
<evidence type="ECO:0000313" key="2">
    <source>
        <dbReference type="EMBL" id="MBS9533505.1"/>
    </source>
</evidence>
<feature type="transmembrane region" description="Helical" evidence="1">
    <location>
        <begin position="178"/>
        <end position="199"/>
    </location>
</feature>
<reference evidence="2 3" key="1">
    <citation type="submission" date="2021-05" db="EMBL/GenBank/DDBJ databases">
        <title>Mycobacterium acidophilum sp. nov., an extremely acid-tolerant member of the genus Mycobacterium.</title>
        <authorList>
            <person name="Xia J."/>
        </authorList>
    </citation>
    <scope>NUCLEOTIDE SEQUENCE [LARGE SCALE GENOMIC DNA]</scope>
    <source>
        <strain evidence="2 3">M1</strain>
    </source>
</reference>
<name>A0ABS5RGT1_9MYCO</name>
<evidence type="ECO:0000313" key="3">
    <source>
        <dbReference type="Proteomes" id="UP001519535"/>
    </source>
</evidence>
<keyword evidence="1" id="KW-0812">Transmembrane</keyword>
<feature type="transmembrane region" description="Helical" evidence="1">
    <location>
        <begin position="205"/>
        <end position="226"/>
    </location>
</feature>
<evidence type="ECO:0000256" key="1">
    <source>
        <dbReference type="SAM" id="Phobius"/>
    </source>
</evidence>
<dbReference type="EMBL" id="JAHCLR010000012">
    <property type="protein sequence ID" value="MBS9533505.1"/>
    <property type="molecule type" value="Genomic_DNA"/>
</dbReference>
<keyword evidence="3" id="KW-1185">Reference proteome</keyword>
<sequence length="242" mass="26703">MIAASVAVAVAAGTLWARRDTWGSRWESAATLTVAGLGLHILLLHPHVSRHVSPFLHTATRLWNVEDLIGHIAYLTGLSALFYMALSRLKMTEHARLRYLRQRLELPATVYLPLLIGCFVASGCGGSYVSDLVFSPVTFALGSYWLLLVGGAGYLLTNTVRALLILQRDPRSRTVATWYLTAVAVSVCRLSCLLLSVGIDGMAVSIWRLTRIEVIAYAAVATYSWYRKICFLQGRAPDRRPV</sequence>
<feature type="transmembrane region" description="Helical" evidence="1">
    <location>
        <begin position="68"/>
        <end position="89"/>
    </location>
</feature>
<keyword evidence="1" id="KW-1133">Transmembrane helix</keyword>
<proteinExistence type="predicted"/>
<dbReference type="RefSeq" id="WP_214092390.1">
    <property type="nucleotide sequence ID" value="NZ_JAHCLR010000012.1"/>
</dbReference>
<comment type="caution">
    <text evidence="2">The sequence shown here is derived from an EMBL/GenBank/DDBJ whole genome shotgun (WGS) entry which is preliminary data.</text>
</comment>